<dbReference type="InterPro" id="IPR021736">
    <property type="entry name" value="DUF3305"/>
</dbReference>
<sequence length="184" mass="20939">MAKAASQIEMSVGVVVRKTPGVTRWVQWNWRAVAVLPGAGPADWQELRREGEAVEYHAATLPLTLWRDETEAYMVNLADGQPSIYLVLRDELKGDQPLEAVLVTASPFEGQDYADTGEEIVEKIPMTEGLIAWVRDFTLQHHKDEVFVKRRRDKKRIDLIEDGRGDARIRQASDVYRAPRRSVQ</sequence>
<organism evidence="1 2">
    <name type="scientific">Ruegeria halocynthiae</name>
    <dbReference type="NCBI Taxonomy" id="985054"/>
    <lineage>
        <taxon>Bacteria</taxon>
        <taxon>Pseudomonadati</taxon>
        <taxon>Pseudomonadota</taxon>
        <taxon>Alphaproteobacteria</taxon>
        <taxon>Rhodobacterales</taxon>
        <taxon>Roseobacteraceae</taxon>
        <taxon>Ruegeria</taxon>
    </lineage>
</organism>
<keyword evidence="2" id="KW-1185">Reference proteome</keyword>
<evidence type="ECO:0008006" key="3">
    <source>
        <dbReference type="Google" id="ProtNLM"/>
    </source>
</evidence>
<protein>
    <recommendedName>
        <fullName evidence="3">Molybdopterin-guanine dinucleotide biosynthesis protein MobA</fullName>
    </recommendedName>
</protein>
<name>A0A1H2U5J2_9RHOB</name>
<reference evidence="2" key="1">
    <citation type="submission" date="2016-10" db="EMBL/GenBank/DDBJ databases">
        <authorList>
            <person name="Varghese N."/>
            <person name="Submissions S."/>
        </authorList>
    </citation>
    <scope>NUCLEOTIDE SEQUENCE [LARGE SCALE GENOMIC DNA]</scope>
    <source>
        <strain evidence="2">DSM 27839</strain>
    </source>
</reference>
<dbReference type="AlphaFoldDB" id="A0A1H2U5J2"/>
<dbReference type="EMBL" id="FNNP01000001">
    <property type="protein sequence ID" value="SDW51492.1"/>
    <property type="molecule type" value="Genomic_DNA"/>
</dbReference>
<dbReference type="OrthoDB" id="7271084at2"/>
<dbReference type="RefSeq" id="WP_083347675.1">
    <property type="nucleotide sequence ID" value="NZ_FNNP01000001.1"/>
</dbReference>
<accession>A0A1H2U5J2</accession>
<dbReference type="Pfam" id="PF11749">
    <property type="entry name" value="DUF3305"/>
    <property type="match status" value="1"/>
</dbReference>
<evidence type="ECO:0000313" key="1">
    <source>
        <dbReference type="EMBL" id="SDW51492.1"/>
    </source>
</evidence>
<dbReference type="Proteomes" id="UP000183400">
    <property type="component" value="Unassembled WGS sequence"/>
</dbReference>
<gene>
    <name evidence="1" type="ORF">SAMN05444358_1011040</name>
</gene>
<evidence type="ECO:0000313" key="2">
    <source>
        <dbReference type="Proteomes" id="UP000183400"/>
    </source>
</evidence>
<proteinExistence type="predicted"/>
<dbReference type="STRING" id="985054.SAMN05444358_1011040"/>